<organism evidence="2">
    <name type="scientific">Enterobacter asburiae</name>
    <dbReference type="NCBI Taxonomy" id="61645"/>
    <lineage>
        <taxon>Bacteria</taxon>
        <taxon>Pseudomonadati</taxon>
        <taxon>Pseudomonadota</taxon>
        <taxon>Gammaproteobacteria</taxon>
        <taxon>Enterobacterales</taxon>
        <taxon>Enterobacteriaceae</taxon>
        <taxon>Enterobacter</taxon>
        <taxon>Enterobacter cloacae complex</taxon>
    </lineage>
</organism>
<proteinExistence type="predicted"/>
<sequence>MGEALKESRVTAAPYPAYEVLIVGPVSEAPPGKRGAVRPDALTPALSHGEREYTERSPLPVGEG</sequence>
<dbReference type="EMBL" id="AP019533">
    <property type="protein sequence ID" value="BBI93726.1"/>
    <property type="molecule type" value="Genomic_DNA"/>
</dbReference>
<evidence type="ECO:0000313" key="2">
    <source>
        <dbReference type="EMBL" id="BBI93726.1"/>
    </source>
</evidence>
<dbReference type="AlphaFoldDB" id="A0A455VSE6"/>
<protein>
    <submittedName>
        <fullName evidence="2">Uncharacterized protein</fullName>
    </submittedName>
</protein>
<gene>
    <name evidence="2" type="ORF">MRY18106EAS_02580</name>
</gene>
<evidence type="ECO:0000256" key="1">
    <source>
        <dbReference type="SAM" id="MobiDB-lite"/>
    </source>
</evidence>
<feature type="region of interest" description="Disordered" evidence="1">
    <location>
        <begin position="26"/>
        <end position="64"/>
    </location>
</feature>
<reference evidence="2" key="1">
    <citation type="submission" date="2019-03" db="EMBL/GenBank/DDBJ databases">
        <title>Complete genome sequences of Enterobacter asburiae str. MRY18-106 isolated from a patient in Japan.</title>
        <authorList>
            <person name="Sekizuka T."/>
            <person name="Matsui M."/>
            <person name="Takara T."/>
            <person name="Uechi A."/>
            <person name="Harakuni M."/>
            <person name="Kimura T."/>
            <person name="Suzuki S."/>
            <person name="Kuroda M."/>
        </authorList>
    </citation>
    <scope>NUCLEOTIDE SEQUENCE</scope>
    <source>
        <strain evidence="2">MRY18-106</strain>
    </source>
</reference>
<accession>A0A455VSE6</accession>
<name>A0A455VSE6_ENTAS</name>